<keyword evidence="4 7" id="KW-0472">Membrane</keyword>
<comment type="caution">
    <text evidence="9">The sequence shown here is derived from an EMBL/GenBank/DDBJ whole genome shotgun (WGS) entry which is preliminary data.</text>
</comment>
<feature type="transmembrane region" description="Helical" evidence="7">
    <location>
        <begin position="54"/>
        <end position="75"/>
    </location>
</feature>
<dbReference type="GeneID" id="87881553"/>
<evidence type="ECO:0000256" key="1">
    <source>
        <dbReference type="ARBA" id="ARBA00004141"/>
    </source>
</evidence>
<feature type="compositionally biased region" description="Basic and acidic residues" evidence="6">
    <location>
        <begin position="437"/>
        <end position="447"/>
    </location>
</feature>
<feature type="transmembrane region" description="Helical" evidence="7">
    <location>
        <begin position="186"/>
        <end position="210"/>
    </location>
</feature>
<evidence type="ECO:0000256" key="7">
    <source>
        <dbReference type="SAM" id="Phobius"/>
    </source>
</evidence>
<dbReference type="RefSeq" id="XP_062721745.1">
    <property type="nucleotide sequence ID" value="XM_062862724.1"/>
</dbReference>
<feature type="transmembrane region" description="Helical" evidence="7">
    <location>
        <begin position="257"/>
        <end position="278"/>
    </location>
</feature>
<evidence type="ECO:0000256" key="4">
    <source>
        <dbReference type="ARBA" id="ARBA00023136"/>
    </source>
</evidence>
<dbReference type="GO" id="GO:0016020">
    <property type="term" value="C:membrane"/>
    <property type="evidence" value="ECO:0007669"/>
    <property type="project" value="UniProtKB-SubCell"/>
</dbReference>
<dbReference type="PANTHER" id="PTHR33048">
    <property type="entry name" value="PTH11-LIKE INTEGRAL MEMBRANE PROTEIN (AFU_ORTHOLOGUE AFUA_5G11245)"/>
    <property type="match status" value="1"/>
</dbReference>
<evidence type="ECO:0000256" key="6">
    <source>
        <dbReference type="SAM" id="MobiDB-lite"/>
    </source>
</evidence>
<protein>
    <recommendedName>
        <fullName evidence="8">Rhodopsin domain-containing protein</fullName>
    </recommendedName>
</protein>
<keyword evidence="2 7" id="KW-0812">Transmembrane</keyword>
<feature type="transmembrane region" description="Helical" evidence="7">
    <location>
        <begin position="222"/>
        <end position="242"/>
    </location>
</feature>
<dbReference type="InterPro" id="IPR049326">
    <property type="entry name" value="Rhodopsin_dom_fungi"/>
</dbReference>
<organism evidence="9 10">
    <name type="scientific">Chaetomium strumarium</name>
    <dbReference type="NCBI Taxonomy" id="1170767"/>
    <lineage>
        <taxon>Eukaryota</taxon>
        <taxon>Fungi</taxon>
        <taxon>Dikarya</taxon>
        <taxon>Ascomycota</taxon>
        <taxon>Pezizomycotina</taxon>
        <taxon>Sordariomycetes</taxon>
        <taxon>Sordariomycetidae</taxon>
        <taxon>Sordariales</taxon>
        <taxon>Chaetomiaceae</taxon>
        <taxon>Chaetomium</taxon>
    </lineage>
</organism>
<reference evidence="9" key="1">
    <citation type="journal article" date="2023" name="Mol. Phylogenet. Evol.">
        <title>Genome-scale phylogeny and comparative genomics of the fungal order Sordariales.</title>
        <authorList>
            <person name="Hensen N."/>
            <person name="Bonometti L."/>
            <person name="Westerberg I."/>
            <person name="Brannstrom I.O."/>
            <person name="Guillou S."/>
            <person name="Cros-Aarteil S."/>
            <person name="Calhoun S."/>
            <person name="Haridas S."/>
            <person name="Kuo A."/>
            <person name="Mondo S."/>
            <person name="Pangilinan J."/>
            <person name="Riley R."/>
            <person name="LaButti K."/>
            <person name="Andreopoulos B."/>
            <person name="Lipzen A."/>
            <person name="Chen C."/>
            <person name="Yan M."/>
            <person name="Daum C."/>
            <person name="Ng V."/>
            <person name="Clum A."/>
            <person name="Steindorff A."/>
            <person name="Ohm R.A."/>
            <person name="Martin F."/>
            <person name="Silar P."/>
            <person name="Natvig D.O."/>
            <person name="Lalanne C."/>
            <person name="Gautier V."/>
            <person name="Ament-Velasquez S.L."/>
            <person name="Kruys A."/>
            <person name="Hutchinson M.I."/>
            <person name="Powell A.J."/>
            <person name="Barry K."/>
            <person name="Miller A.N."/>
            <person name="Grigoriev I.V."/>
            <person name="Debuchy R."/>
            <person name="Gladieux P."/>
            <person name="Hiltunen Thoren M."/>
            <person name="Johannesson H."/>
        </authorList>
    </citation>
    <scope>NUCLEOTIDE SEQUENCE</scope>
    <source>
        <strain evidence="9">CBS 333.67</strain>
    </source>
</reference>
<feature type="region of interest" description="Disordered" evidence="6">
    <location>
        <begin position="284"/>
        <end position="382"/>
    </location>
</feature>
<keyword evidence="10" id="KW-1185">Reference proteome</keyword>
<feature type="transmembrane region" description="Helical" evidence="7">
    <location>
        <begin position="20"/>
        <end position="42"/>
    </location>
</feature>
<accession>A0AAJ0GU27</accession>
<dbReference type="InterPro" id="IPR052337">
    <property type="entry name" value="SAT4-like"/>
</dbReference>
<comment type="subcellular location">
    <subcellularLocation>
        <location evidence="1">Membrane</location>
        <topology evidence="1">Multi-pass membrane protein</topology>
    </subcellularLocation>
</comment>
<evidence type="ECO:0000256" key="3">
    <source>
        <dbReference type="ARBA" id="ARBA00022989"/>
    </source>
</evidence>
<evidence type="ECO:0000256" key="5">
    <source>
        <dbReference type="ARBA" id="ARBA00038359"/>
    </source>
</evidence>
<name>A0AAJ0GU27_9PEZI</name>
<sequence length="453" mass="49417">MGSSLYSSPPPPRPLSDDKPTLLTSWWITLLCAVIILFRLLGRCVRVEKLFREDLYAAAALIPLFVRMGLVHPILLYGTNNVLFDGLSPPSHIEIHRRSVASRLVLVSRLLHCAILWLLKVVTLEFFDRLVGQSGKNRYTILLRFMRASLGVTFVAVVIADLAECKPFTHYWQVLPDPGGQCRQGYAFLITMTACNVLTDLLLMVFPVPIVFKSRISKGRKALLIALFCLHIFTVVVAIYRVPKILGEDGYQATRTMWASAEILMATFAANALTLGTFMRDTGVKKKKPNRYQPTESSGARSGQRASKVTKKASWQDPDSEGDDEPAMPYGARSPRPGETAPSVAGATTPAPEGETDVPRTGSVDSLIPRTRSEAGKPDSDAKVLKTTTIEVTVAPAEDSLYSGPGETINGLVIPAVSSAGPASGWGRRRGSPIPLRHMEPLPDRDQAANGQV</sequence>
<dbReference type="Proteomes" id="UP001273166">
    <property type="component" value="Unassembled WGS sequence"/>
</dbReference>
<feature type="transmembrane region" description="Helical" evidence="7">
    <location>
        <begin position="106"/>
        <end position="127"/>
    </location>
</feature>
<dbReference type="Pfam" id="PF20684">
    <property type="entry name" value="Fung_rhodopsin"/>
    <property type="match status" value="1"/>
</dbReference>
<evidence type="ECO:0000313" key="9">
    <source>
        <dbReference type="EMBL" id="KAK3305965.1"/>
    </source>
</evidence>
<proteinExistence type="inferred from homology"/>
<evidence type="ECO:0000313" key="10">
    <source>
        <dbReference type="Proteomes" id="UP001273166"/>
    </source>
</evidence>
<evidence type="ECO:0000256" key="2">
    <source>
        <dbReference type="ARBA" id="ARBA00022692"/>
    </source>
</evidence>
<feature type="compositionally biased region" description="Polar residues" evidence="6">
    <location>
        <begin position="292"/>
        <end position="307"/>
    </location>
</feature>
<keyword evidence="3 7" id="KW-1133">Transmembrane helix</keyword>
<comment type="similarity">
    <text evidence="5">Belongs to the SAT4 family.</text>
</comment>
<feature type="region of interest" description="Disordered" evidence="6">
    <location>
        <begin position="418"/>
        <end position="453"/>
    </location>
</feature>
<dbReference type="PANTHER" id="PTHR33048:SF19">
    <property type="entry name" value="MEMBRANE PROTEIN PTH11-LIKE, PUTATIVE (AFU_ORTHOLOGUE AFUA_1G14080)-RELATED"/>
    <property type="match status" value="1"/>
</dbReference>
<feature type="compositionally biased region" description="Basic and acidic residues" evidence="6">
    <location>
        <begin position="371"/>
        <end position="382"/>
    </location>
</feature>
<dbReference type="AlphaFoldDB" id="A0AAJ0GU27"/>
<reference evidence="9" key="2">
    <citation type="submission" date="2023-06" db="EMBL/GenBank/DDBJ databases">
        <authorList>
            <consortium name="Lawrence Berkeley National Laboratory"/>
            <person name="Mondo S.J."/>
            <person name="Hensen N."/>
            <person name="Bonometti L."/>
            <person name="Westerberg I."/>
            <person name="Brannstrom I.O."/>
            <person name="Guillou S."/>
            <person name="Cros-Aarteil S."/>
            <person name="Calhoun S."/>
            <person name="Haridas S."/>
            <person name="Kuo A."/>
            <person name="Pangilinan J."/>
            <person name="Riley R."/>
            <person name="Labutti K."/>
            <person name="Andreopoulos B."/>
            <person name="Lipzen A."/>
            <person name="Chen C."/>
            <person name="Yanf M."/>
            <person name="Daum C."/>
            <person name="Ng V."/>
            <person name="Clum A."/>
            <person name="Steindorff A."/>
            <person name="Ohm R."/>
            <person name="Martin F."/>
            <person name="Silar P."/>
            <person name="Natvig D."/>
            <person name="Lalanne C."/>
            <person name="Gautier V."/>
            <person name="Ament-Velasquez S.L."/>
            <person name="Kruys A."/>
            <person name="Hutchinson M.I."/>
            <person name="Powell A.J."/>
            <person name="Barry K."/>
            <person name="Miller A.N."/>
            <person name="Grigoriev I.V."/>
            <person name="Debuchy R."/>
            <person name="Gladieux P."/>
            <person name="Thoren M.H."/>
            <person name="Johannesson H."/>
        </authorList>
    </citation>
    <scope>NUCLEOTIDE SEQUENCE</scope>
    <source>
        <strain evidence="9">CBS 333.67</strain>
    </source>
</reference>
<evidence type="ECO:0000259" key="8">
    <source>
        <dbReference type="Pfam" id="PF20684"/>
    </source>
</evidence>
<dbReference type="EMBL" id="JAUDZG010000004">
    <property type="protein sequence ID" value="KAK3305965.1"/>
    <property type="molecule type" value="Genomic_DNA"/>
</dbReference>
<feature type="transmembrane region" description="Helical" evidence="7">
    <location>
        <begin position="139"/>
        <end position="160"/>
    </location>
</feature>
<gene>
    <name evidence="9" type="ORF">B0T15DRAFT_215158</name>
</gene>
<feature type="domain" description="Rhodopsin" evidence="8">
    <location>
        <begin position="39"/>
        <end position="275"/>
    </location>
</feature>